<gene>
    <name evidence="1" type="ORF">G0U57_017138</name>
</gene>
<accession>A0A8T1T020</accession>
<reference evidence="1 2" key="1">
    <citation type="journal article" date="2020" name="G3 (Bethesda)">
        <title>Draft Genome of the Common Snapping Turtle, Chelydra serpentina, a Model for Phenotypic Plasticity in Reptiles.</title>
        <authorList>
            <person name="Das D."/>
            <person name="Singh S.K."/>
            <person name="Bierstedt J."/>
            <person name="Erickson A."/>
            <person name="Galli G.L.J."/>
            <person name="Crossley D.A. 2nd"/>
            <person name="Rhen T."/>
        </authorList>
    </citation>
    <scope>NUCLEOTIDE SEQUENCE [LARGE SCALE GENOMIC DNA]</scope>
    <source>
        <strain evidence="1">KW</strain>
    </source>
</reference>
<proteinExistence type="predicted"/>
<dbReference type="Proteomes" id="UP000765507">
    <property type="component" value="Unassembled WGS sequence"/>
</dbReference>
<keyword evidence="2" id="KW-1185">Reference proteome</keyword>
<dbReference type="OrthoDB" id="276744at2759"/>
<evidence type="ECO:0000313" key="1">
    <source>
        <dbReference type="EMBL" id="KAG6934458.1"/>
    </source>
</evidence>
<sequence length="58" mass="6678">RVRGDLIAAFNYLKGAFKEDGARLFSMVADDRRSNGLKLQCGRSRLDIRKNFFTRRVA</sequence>
<organism evidence="1 2">
    <name type="scientific">Chelydra serpentina</name>
    <name type="common">Snapping turtle</name>
    <name type="synonym">Testudo serpentina</name>
    <dbReference type="NCBI Taxonomy" id="8475"/>
    <lineage>
        <taxon>Eukaryota</taxon>
        <taxon>Metazoa</taxon>
        <taxon>Chordata</taxon>
        <taxon>Craniata</taxon>
        <taxon>Vertebrata</taxon>
        <taxon>Euteleostomi</taxon>
        <taxon>Archelosauria</taxon>
        <taxon>Testudinata</taxon>
        <taxon>Testudines</taxon>
        <taxon>Cryptodira</taxon>
        <taxon>Durocryptodira</taxon>
        <taxon>Americhelydia</taxon>
        <taxon>Chelydroidea</taxon>
        <taxon>Chelydridae</taxon>
        <taxon>Chelydra</taxon>
    </lineage>
</organism>
<comment type="caution">
    <text evidence="1">The sequence shown here is derived from an EMBL/GenBank/DDBJ whole genome shotgun (WGS) entry which is preliminary data.</text>
</comment>
<evidence type="ECO:0000313" key="2">
    <source>
        <dbReference type="Proteomes" id="UP000765507"/>
    </source>
</evidence>
<feature type="non-terminal residue" evidence="1">
    <location>
        <position position="1"/>
    </location>
</feature>
<protein>
    <submittedName>
        <fullName evidence="1">Uncharacterized protein</fullName>
    </submittedName>
</protein>
<dbReference type="EMBL" id="JAHGAV010000057">
    <property type="protein sequence ID" value="KAG6934458.1"/>
    <property type="molecule type" value="Genomic_DNA"/>
</dbReference>
<dbReference type="AlphaFoldDB" id="A0A8T1T020"/>
<name>A0A8T1T020_CHESE</name>
<feature type="non-terminal residue" evidence="1">
    <location>
        <position position="58"/>
    </location>
</feature>